<proteinExistence type="predicted"/>
<dbReference type="RefSeq" id="WP_268880955.1">
    <property type="nucleotide sequence ID" value="NZ_CP114029.1"/>
</dbReference>
<accession>A0ABY7BZL0</accession>
<reference evidence="1" key="1">
    <citation type="submission" date="2022-12" db="EMBL/GenBank/DDBJ databases">
        <title>Jiella pelagia sp. nov., isolated from phosphonate enriched culture of Northwest Pacific surface seawater.</title>
        <authorList>
            <person name="Shin D.Y."/>
            <person name="Hwang C.Y."/>
        </authorList>
    </citation>
    <scope>NUCLEOTIDE SEQUENCE</scope>
    <source>
        <strain evidence="1">HL-NP1</strain>
    </source>
</reference>
<organism evidence="1 2">
    <name type="scientific">Jiella pelagia</name>
    <dbReference type="NCBI Taxonomy" id="2986949"/>
    <lineage>
        <taxon>Bacteria</taxon>
        <taxon>Pseudomonadati</taxon>
        <taxon>Pseudomonadota</taxon>
        <taxon>Alphaproteobacteria</taxon>
        <taxon>Hyphomicrobiales</taxon>
        <taxon>Aurantimonadaceae</taxon>
        <taxon>Jiella</taxon>
    </lineage>
</organism>
<sequence>MTDEFFEMTALATSGVAADGPAASVALHRRAVLEMTQAAEDAVLAPERPGAWSASMRAAFAVRIAMLNGNVELAERYRPRIEDQDAVPLSQPENDGAAQGLAEVVAFMDKVAAKTRDVTAGDVEGLKAAGVADGDIVRLAELNAFLAYQIRVVAGLKLMRGSK</sequence>
<name>A0ABY7BZL0_9HYPH</name>
<protein>
    <recommendedName>
        <fullName evidence="3">CMD domain protein</fullName>
    </recommendedName>
</protein>
<dbReference type="InterPro" id="IPR029032">
    <property type="entry name" value="AhpD-like"/>
</dbReference>
<dbReference type="Gene3D" id="1.20.1290.10">
    <property type="entry name" value="AhpD-like"/>
    <property type="match status" value="1"/>
</dbReference>
<evidence type="ECO:0008006" key="3">
    <source>
        <dbReference type="Google" id="ProtNLM"/>
    </source>
</evidence>
<gene>
    <name evidence="1" type="ORF">OH818_25165</name>
</gene>
<evidence type="ECO:0000313" key="1">
    <source>
        <dbReference type="EMBL" id="WAP68535.1"/>
    </source>
</evidence>
<dbReference type="EMBL" id="CP114029">
    <property type="protein sequence ID" value="WAP68535.1"/>
    <property type="molecule type" value="Genomic_DNA"/>
</dbReference>
<dbReference type="Proteomes" id="UP001164020">
    <property type="component" value="Chromosome"/>
</dbReference>
<dbReference type="SUPFAM" id="SSF69118">
    <property type="entry name" value="AhpD-like"/>
    <property type="match status" value="1"/>
</dbReference>
<keyword evidence="2" id="KW-1185">Reference proteome</keyword>
<evidence type="ECO:0000313" key="2">
    <source>
        <dbReference type="Proteomes" id="UP001164020"/>
    </source>
</evidence>